<protein>
    <submittedName>
        <fullName evidence="1">Uncharacterized protein</fullName>
    </submittedName>
</protein>
<evidence type="ECO:0000313" key="1">
    <source>
        <dbReference type="EMBL" id="MFC4823098.1"/>
    </source>
</evidence>
<dbReference type="AlphaFoldDB" id="A0ABD5PXI8"/>
<proteinExistence type="predicted"/>
<accession>A0ABD5PXI8</accession>
<dbReference type="EMBL" id="JBHSHT010000001">
    <property type="protein sequence ID" value="MFC4823098.1"/>
    <property type="molecule type" value="Genomic_DNA"/>
</dbReference>
<keyword evidence="2" id="KW-1185">Reference proteome</keyword>
<sequence length="141" mass="15221">MGPFDPRTKKAWNKINERFGQCPKCGTDPFENYAAIKSYSKPSLYLTGIVAALAANNVVTVVTSSDKVPEFGEYVDALVNETSSSSGLAKISSAVMSAEADVSNVRILDSGKFECQNCSAVWNPEHWETSLSELGLTAAKY</sequence>
<gene>
    <name evidence="1" type="ORF">ACFO9K_02360</name>
</gene>
<evidence type="ECO:0000313" key="2">
    <source>
        <dbReference type="Proteomes" id="UP001595945"/>
    </source>
</evidence>
<comment type="caution">
    <text evidence="1">The sequence shown here is derived from an EMBL/GenBank/DDBJ whole genome shotgun (WGS) entry which is preliminary data.</text>
</comment>
<dbReference type="Proteomes" id="UP001595945">
    <property type="component" value="Unassembled WGS sequence"/>
</dbReference>
<organism evidence="1 2">
    <name type="scientific">Halorussus aquaticus</name>
    <dbReference type="NCBI Taxonomy" id="2953748"/>
    <lineage>
        <taxon>Archaea</taxon>
        <taxon>Methanobacteriati</taxon>
        <taxon>Methanobacteriota</taxon>
        <taxon>Stenosarchaea group</taxon>
        <taxon>Halobacteria</taxon>
        <taxon>Halobacteriales</taxon>
        <taxon>Haladaptataceae</taxon>
        <taxon>Halorussus</taxon>
    </lineage>
</organism>
<reference evidence="1 2" key="1">
    <citation type="journal article" date="2019" name="Int. J. Syst. Evol. Microbiol.">
        <title>The Global Catalogue of Microorganisms (GCM) 10K type strain sequencing project: providing services to taxonomists for standard genome sequencing and annotation.</title>
        <authorList>
            <consortium name="The Broad Institute Genomics Platform"/>
            <consortium name="The Broad Institute Genome Sequencing Center for Infectious Disease"/>
            <person name="Wu L."/>
            <person name="Ma J."/>
        </authorList>
    </citation>
    <scope>NUCLEOTIDE SEQUENCE [LARGE SCALE GENOMIC DNA]</scope>
    <source>
        <strain evidence="1 2">XZYJ18</strain>
    </source>
</reference>
<dbReference type="GeneID" id="73045858"/>
<dbReference type="RefSeq" id="WP_254267407.1">
    <property type="nucleotide sequence ID" value="NZ_CP100400.1"/>
</dbReference>
<name>A0ABD5PXI8_9EURY</name>